<keyword evidence="4" id="KW-0378">Hydrolase</keyword>
<keyword evidence="2" id="KW-0645">Protease</keyword>
<evidence type="ECO:0000256" key="7">
    <source>
        <dbReference type="ARBA" id="ARBA00023136"/>
    </source>
</evidence>
<dbReference type="Proteomes" id="UP000037210">
    <property type="component" value="Unassembled WGS sequence"/>
</dbReference>
<proteinExistence type="predicted"/>
<feature type="domain" description="Peptidase M50" evidence="9">
    <location>
        <begin position="133"/>
        <end position="319"/>
    </location>
</feature>
<dbReference type="PANTHER" id="PTHR31412:SF0">
    <property type="entry name" value="ZINC METALLOPROTEASE EGY1, CHLOROPLASTIC-RELATED"/>
    <property type="match status" value="1"/>
</dbReference>
<evidence type="ECO:0000256" key="2">
    <source>
        <dbReference type="ARBA" id="ARBA00022670"/>
    </source>
</evidence>
<dbReference type="AlphaFoldDB" id="A0A0M0BPI2"/>
<dbReference type="PATRIC" id="fig|1685127.3.peg.1104"/>
<keyword evidence="6 8" id="KW-1133">Transmembrane helix</keyword>
<evidence type="ECO:0000256" key="5">
    <source>
        <dbReference type="ARBA" id="ARBA00022946"/>
    </source>
</evidence>
<dbReference type="InterPro" id="IPR008915">
    <property type="entry name" value="Peptidase_M50"/>
</dbReference>
<feature type="transmembrane region" description="Helical" evidence="8">
    <location>
        <begin position="89"/>
        <end position="108"/>
    </location>
</feature>
<evidence type="ECO:0000256" key="8">
    <source>
        <dbReference type="SAM" id="Phobius"/>
    </source>
</evidence>
<gene>
    <name evidence="10" type="ORF">AC482_03965</name>
</gene>
<dbReference type="EMBL" id="LFWZ01000033">
    <property type="protein sequence ID" value="KON30359.1"/>
    <property type="molecule type" value="Genomic_DNA"/>
</dbReference>
<feature type="transmembrane region" description="Helical" evidence="8">
    <location>
        <begin position="120"/>
        <end position="141"/>
    </location>
</feature>
<feature type="transmembrane region" description="Helical" evidence="8">
    <location>
        <begin position="260"/>
        <end position="284"/>
    </location>
</feature>
<dbReference type="InterPro" id="IPR044838">
    <property type="entry name" value="EGY1-like"/>
</dbReference>
<dbReference type="CDD" id="cd06160">
    <property type="entry name" value="S2P-M50_like_2"/>
    <property type="match status" value="1"/>
</dbReference>
<feature type="transmembrane region" description="Helical" evidence="8">
    <location>
        <begin position="304"/>
        <end position="331"/>
    </location>
</feature>
<organism evidence="10 11">
    <name type="scientific">miscellaneous Crenarchaeota group-15 archaeon DG-45</name>
    <dbReference type="NCBI Taxonomy" id="1685127"/>
    <lineage>
        <taxon>Archaea</taxon>
        <taxon>Candidatus Bathyarchaeota</taxon>
        <taxon>MCG-15</taxon>
    </lineage>
</organism>
<keyword evidence="7 8" id="KW-0472">Membrane</keyword>
<keyword evidence="5" id="KW-0809">Transit peptide</keyword>
<dbReference type="GO" id="GO:0008233">
    <property type="term" value="F:peptidase activity"/>
    <property type="evidence" value="ECO:0007669"/>
    <property type="project" value="UniProtKB-KW"/>
</dbReference>
<comment type="caution">
    <text evidence="10">The sequence shown here is derived from an EMBL/GenBank/DDBJ whole genome shotgun (WGS) entry which is preliminary data.</text>
</comment>
<keyword evidence="3 8" id="KW-0812">Transmembrane</keyword>
<feature type="transmembrane region" description="Helical" evidence="8">
    <location>
        <begin position="191"/>
        <end position="215"/>
    </location>
</feature>
<evidence type="ECO:0000256" key="3">
    <source>
        <dbReference type="ARBA" id="ARBA00022692"/>
    </source>
</evidence>
<name>A0A0M0BPI2_9ARCH</name>
<accession>A0A0M0BPI2</accession>
<dbReference type="PANTHER" id="PTHR31412">
    <property type="entry name" value="ZINC METALLOPROTEASE EGY1"/>
    <property type="match status" value="1"/>
</dbReference>
<protein>
    <recommendedName>
        <fullName evidence="9">Peptidase M50 domain-containing protein</fullName>
    </recommendedName>
</protein>
<evidence type="ECO:0000256" key="6">
    <source>
        <dbReference type="ARBA" id="ARBA00022989"/>
    </source>
</evidence>
<dbReference type="GO" id="GO:0006508">
    <property type="term" value="P:proteolysis"/>
    <property type="evidence" value="ECO:0007669"/>
    <property type="project" value="UniProtKB-KW"/>
</dbReference>
<feature type="transmembrane region" description="Helical" evidence="8">
    <location>
        <begin position="352"/>
        <end position="369"/>
    </location>
</feature>
<evidence type="ECO:0000256" key="1">
    <source>
        <dbReference type="ARBA" id="ARBA00004141"/>
    </source>
</evidence>
<dbReference type="GO" id="GO:0016020">
    <property type="term" value="C:membrane"/>
    <property type="evidence" value="ECO:0007669"/>
    <property type="project" value="UniProtKB-SubCell"/>
</dbReference>
<comment type="subcellular location">
    <subcellularLocation>
        <location evidence="1">Membrane</location>
        <topology evidence="1">Multi-pass membrane protein</topology>
    </subcellularLocation>
</comment>
<sequence length="371" mass="40553">MTGYRIADQSVEEALERRFHVMDGYIELGFPTYVIAVRGVGDEMRLLKEGFKLLVEELRPLGYIPKLMRVDGRYRITVVQRPPSSPPRHTLNVVLLAATAGTIFFDGFLRSNNPVLTKALMPGTPAFVNALLFTLAILGIFGLHELGHKAVTLLRGTEASMPYFIPAPPGMGGTFGAVITQKEPPTNRDALFDLGFSGPFVGFLITVIVSIVGLRLSFTVSPGEVDAWMAAFPEIQFQAINFPLLIGAIASILKPEAEGMVMVLHPLGFAAWVGCIVTFINLIPTWQLDGGHMSRALVGERHHGILSMAGIALMFISGFWIMAIMISFLMMRSRVKSGAPLDDISPLSASRKALFLVYLAMMVLTMVTLPF</sequence>
<evidence type="ECO:0000313" key="10">
    <source>
        <dbReference type="EMBL" id="KON30359.1"/>
    </source>
</evidence>
<evidence type="ECO:0000313" key="11">
    <source>
        <dbReference type="Proteomes" id="UP000037210"/>
    </source>
</evidence>
<evidence type="ECO:0000256" key="4">
    <source>
        <dbReference type="ARBA" id="ARBA00022801"/>
    </source>
</evidence>
<evidence type="ECO:0000259" key="9">
    <source>
        <dbReference type="Pfam" id="PF02163"/>
    </source>
</evidence>
<reference evidence="10 11" key="1">
    <citation type="submission" date="2015-06" db="EMBL/GenBank/DDBJ databases">
        <title>New insights into the roles of widespread benthic archaea in carbon and nitrogen cycling.</title>
        <authorList>
            <person name="Lazar C.S."/>
            <person name="Baker B.J."/>
            <person name="Seitz K.W."/>
            <person name="Hyde A.S."/>
            <person name="Dick G.J."/>
            <person name="Hinrichs K.-U."/>
            <person name="Teske A.P."/>
        </authorList>
    </citation>
    <scope>NUCLEOTIDE SEQUENCE [LARGE SCALE GENOMIC DNA]</scope>
    <source>
        <strain evidence="10">DG-45</strain>
    </source>
</reference>
<feature type="transmembrane region" description="Helical" evidence="8">
    <location>
        <begin position="235"/>
        <end position="253"/>
    </location>
</feature>
<dbReference type="Pfam" id="PF02163">
    <property type="entry name" value="Peptidase_M50"/>
    <property type="match status" value="1"/>
</dbReference>